<name>A0ABU8D0M9_9GAMM</name>
<evidence type="ECO:0000313" key="3">
    <source>
        <dbReference type="Proteomes" id="UP001387215"/>
    </source>
</evidence>
<organism evidence="2 3">
    <name type="scientific">Lysobacter firmicutimachus</name>
    <dbReference type="NCBI Taxonomy" id="1792846"/>
    <lineage>
        <taxon>Bacteria</taxon>
        <taxon>Pseudomonadati</taxon>
        <taxon>Pseudomonadota</taxon>
        <taxon>Gammaproteobacteria</taxon>
        <taxon>Lysobacterales</taxon>
        <taxon>Lysobacteraceae</taxon>
        <taxon>Lysobacter</taxon>
    </lineage>
</organism>
<evidence type="ECO:0000313" key="2">
    <source>
        <dbReference type="EMBL" id="MEI2454574.1"/>
    </source>
</evidence>
<dbReference type="Proteomes" id="UP001387215">
    <property type="component" value="Unassembled WGS sequence"/>
</dbReference>
<evidence type="ECO:0000256" key="1">
    <source>
        <dbReference type="SAM" id="SignalP"/>
    </source>
</evidence>
<proteinExistence type="predicted"/>
<accession>A0ABU8D0M9</accession>
<feature type="chain" id="PRO_5046748432" evidence="1">
    <location>
        <begin position="23"/>
        <end position="48"/>
    </location>
</feature>
<keyword evidence="1" id="KW-0732">Signal</keyword>
<comment type="caution">
    <text evidence="2">The sequence shown here is derived from an EMBL/GenBank/DDBJ whole genome shotgun (WGS) entry which is preliminary data.</text>
</comment>
<sequence length="48" mass="4950">MKRKMTLALAAALFALICTACAPPNSPADLHPEAHAALSQASHALRAP</sequence>
<reference evidence="2 3" key="1">
    <citation type="submission" date="2024-02" db="EMBL/GenBank/DDBJ databases">
        <title>Lysobacter Genome Sequencing and Mining.</title>
        <authorList>
            <person name="Bierman J."/>
            <person name="Walker M.C."/>
        </authorList>
    </citation>
    <scope>NUCLEOTIDE SEQUENCE [LARGE SCALE GENOMIC DNA]</scope>
    <source>
        <strain evidence="2 3">PB6250</strain>
    </source>
</reference>
<protein>
    <submittedName>
        <fullName evidence="2">Uncharacterized protein</fullName>
    </submittedName>
</protein>
<feature type="signal peptide" evidence="1">
    <location>
        <begin position="1"/>
        <end position="22"/>
    </location>
</feature>
<keyword evidence="3" id="KW-1185">Reference proteome</keyword>
<dbReference type="RefSeq" id="WP_336131473.1">
    <property type="nucleotide sequence ID" value="NZ_JBANDL010000002.1"/>
</dbReference>
<dbReference type="EMBL" id="JBANDL010000002">
    <property type="protein sequence ID" value="MEI2454574.1"/>
    <property type="molecule type" value="Genomic_DNA"/>
</dbReference>
<gene>
    <name evidence="2" type="ORF">V2J18_07760</name>
</gene>